<dbReference type="Pfam" id="PF13529">
    <property type="entry name" value="Peptidase_C39_2"/>
    <property type="match status" value="1"/>
</dbReference>
<evidence type="ECO:0000313" key="4">
    <source>
        <dbReference type="Proteomes" id="UP000503820"/>
    </source>
</evidence>
<dbReference type="InterPro" id="IPR039564">
    <property type="entry name" value="Peptidase_C39-like"/>
</dbReference>
<keyword evidence="1" id="KW-0472">Membrane</keyword>
<feature type="transmembrane region" description="Helical" evidence="1">
    <location>
        <begin position="21"/>
        <end position="44"/>
    </location>
</feature>
<name>A0A7J0BSC1_9BACT</name>
<dbReference type="Gene3D" id="3.90.70.10">
    <property type="entry name" value="Cysteine proteinases"/>
    <property type="match status" value="1"/>
</dbReference>
<sequence>MTANEFTGNQPLCQNRLKLCLRAVLAFLVTLALTSCAAGLPLGFMPPSDTQTIADVPFHAQEDYQCGPASLAGVLNFLGDPATPDQIALAVYRPELRGSVSLDLALYPRNRGYSSRFWRGTVEDIIRNVDAGRPLVLMLDLGVGPVSTYHYLVAVGYAPQGLIANTGRRKHALLPWADVLRTWERADNWTLLVESKTL</sequence>
<evidence type="ECO:0000259" key="2">
    <source>
        <dbReference type="Pfam" id="PF13529"/>
    </source>
</evidence>
<proteinExistence type="predicted"/>
<feature type="domain" description="Peptidase C39-like" evidence="2">
    <location>
        <begin position="55"/>
        <end position="163"/>
    </location>
</feature>
<organism evidence="3 4">
    <name type="scientific">Desulfovibrio psychrotolerans</name>
    <dbReference type="NCBI Taxonomy" id="415242"/>
    <lineage>
        <taxon>Bacteria</taxon>
        <taxon>Pseudomonadati</taxon>
        <taxon>Thermodesulfobacteriota</taxon>
        <taxon>Desulfovibrionia</taxon>
        <taxon>Desulfovibrionales</taxon>
        <taxon>Desulfovibrionaceae</taxon>
        <taxon>Desulfovibrio</taxon>
    </lineage>
</organism>
<keyword evidence="1" id="KW-1133">Transmembrane helix</keyword>
<evidence type="ECO:0000313" key="3">
    <source>
        <dbReference type="EMBL" id="GFM36570.1"/>
    </source>
</evidence>
<dbReference type="Proteomes" id="UP000503820">
    <property type="component" value="Unassembled WGS sequence"/>
</dbReference>
<dbReference type="EMBL" id="BLVP01000006">
    <property type="protein sequence ID" value="GFM36570.1"/>
    <property type="molecule type" value="Genomic_DNA"/>
</dbReference>
<comment type="caution">
    <text evidence="3">The sequence shown here is derived from an EMBL/GenBank/DDBJ whole genome shotgun (WGS) entry which is preliminary data.</text>
</comment>
<keyword evidence="4" id="KW-1185">Reference proteome</keyword>
<gene>
    <name evidence="3" type="ORF">DSM19430T_12540</name>
</gene>
<protein>
    <recommendedName>
        <fullName evidence="2">Peptidase C39-like domain-containing protein</fullName>
    </recommendedName>
</protein>
<keyword evidence="1" id="KW-0812">Transmembrane</keyword>
<reference evidence="3 4" key="1">
    <citation type="submission" date="2020-05" db="EMBL/GenBank/DDBJ databases">
        <title>Draft genome sequence of Desulfovibrio psychrotolerans JS1T.</title>
        <authorList>
            <person name="Ueno A."/>
            <person name="Tamazawa S."/>
            <person name="Tamamura S."/>
            <person name="Murakami T."/>
            <person name="Kiyama T."/>
            <person name="Inomata H."/>
            <person name="Amano Y."/>
            <person name="Miyakawa K."/>
            <person name="Tamaki H."/>
            <person name="Naganuma T."/>
            <person name="Kaneko K."/>
        </authorList>
    </citation>
    <scope>NUCLEOTIDE SEQUENCE [LARGE SCALE GENOMIC DNA]</scope>
    <source>
        <strain evidence="3 4">JS1</strain>
    </source>
</reference>
<dbReference type="AlphaFoldDB" id="A0A7J0BSC1"/>
<evidence type="ECO:0000256" key="1">
    <source>
        <dbReference type="SAM" id="Phobius"/>
    </source>
</evidence>
<accession>A0A7J0BSC1</accession>